<organism evidence="2 3">
    <name type="scientific">Bursaphelenchus xylophilus</name>
    <name type="common">Pinewood nematode worm</name>
    <name type="synonym">Aphelenchoides xylophilus</name>
    <dbReference type="NCBI Taxonomy" id="6326"/>
    <lineage>
        <taxon>Eukaryota</taxon>
        <taxon>Metazoa</taxon>
        <taxon>Ecdysozoa</taxon>
        <taxon>Nematoda</taxon>
        <taxon>Chromadorea</taxon>
        <taxon>Rhabditida</taxon>
        <taxon>Tylenchina</taxon>
        <taxon>Tylenchomorpha</taxon>
        <taxon>Aphelenchoidea</taxon>
        <taxon>Aphelenchoididae</taxon>
        <taxon>Bursaphelenchus</taxon>
    </lineage>
</organism>
<dbReference type="Proteomes" id="UP000659654">
    <property type="component" value="Unassembled WGS sequence"/>
</dbReference>
<protein>
    <submittedName>
        <fullName evidence="2">(pine wood nematode) hypothetical protein</fullName>
    </submittedName>
</protein>
<keyword evidence="1" id="KW-1133">Transmembrane helix</keyword>
<keyword evidence="3" id="KW-1185">Reference proteome</keyword>
<dbReference type="EMBL" id="CAJFDI010000003">
    <property type="protein sequence ID" value="CAD5222640.1"/>
    <property type="molecule type" value="Genomic_DNA"/>
</dbReference>
<gene>
    <name evidence="2" type="ORF">BXYJ_LOCUS7580</name>
</gene>
<reference evidence="2" key="1">
    <citation type="submission" date="2020-09" db="EMBL/GenBank/DDBJ databases">
        <authorList>
            <person name="Kikuchi T."/>
        </authorList>
    </citation>
    <scope>NUCLEOTIDE SEQUENCE</scope>
    <source>
        <strain evidence="2">Ka4C1</strain>
    </source>
</reference>
<dbReference type="OrthoDB" id="5770929at2759"/>
<evidence type="ECO:0000313" key="2">
    <source>
        <dbReference type="EMBL" id="CAD5222640.1"/>
    </source>
</evidence>
<sequence length="111" mass="12717">MPPRRACFPTCKPPEKRDFMQSNPELNATDFYRNYDPVVGIGTVGILMIIILMVSLKSIIRCSIQKYKLWTYDRKLNQVQKENEGMEGVKVCDDIFGPLPEQLFLCALISS</sequence>
<name>A0A7I8WGJ8_BURXY</name>
<dbReference type="EMBL" id="CAJFCV020000003">
    <property type="protein sequence ID" value="CAG9110956.1"/>
    <property type="molecule type" value="Genomic_DNA"/>
</dbReference>
<dbReference type="SMR" id="A0A7I8WGJ8"/>
<accession>A0A7I8WGJ8</accession>
<keyword evidence="1" id="KW-0812">Transmembrane</keyword>
<feature type="transmembrane region" description="Helical" evidence="1">
    <location>
        <begin position="38"/>
        <end position="60"/>
    </location>
</feature>
<dbReference type="AlphaFoldDB" id="A0A7I8WGJ8"/>
<evidence type="ECO:0000256" key="1">
    <source>
        <dbReference type="SAM" id="Phobius"/>
    </source>
</evidence>
<dbReference type="Proteomes" id="UP000582659">
    <property type="component" value="Unassembled WGS sequence"/>
</dbReference>
<comment type="caution">
    <text evidence="2">The sequence shown here is derived from an EMBL/GenBank/DDBJ whole genome shotgun (WGS) entry which is preliminary data.</text>
</comment>
<keyword evidence="1" id="KW-0472">Membrane</keyword>
<proteinExistence type="predicted"/>
<evidence type="ECO:0000313" key="3">
    <source>
        <dbReference type="Proteomes" id="UP000659654"/>
    </source>
</evidence>